<dbReference type="KEGG" id="nbe:Back2_05890"/>
<proteinExistence type="predicted"/>
<dbReference type="Proteomes" id="UP000271573">
    <property type="component" value="Chromosome"/>
</dbReference>
<protein>
    <submittedName>
        <fullName evidence="2">Uncharacterized protein</fullName>
    </submittedName>
</protein>
<dbReference type="RefSeq" id="WP_125566611.1">
    <property type="nucleotide sequence ID" value="NZ_AP019307.1"/>
</dbReference>
<evidence type="ECO:0000256" key="1">
    <source>
        <dbReference type="SAM" id="MobiDB-lite"/>
    </source>
</evidence>
<evidence type="ECO:0000313" key="3">
    <source>
        <dbReference type="Proteomes" id="UP000271573"/>
    </source>
</evidence>
<organism evidence="2 3">
    <name type="scientific">Nocardioides baekrokdamisoli</name>
    <dbReference type="NCBI Taxonomy" id="1804624"/>
    <lineage>
        <taxon>Bacteria</taxon>
        <taxon>Bacillati</taxon>
        <taxon>Actinomycetota</taxon>
        <taxon>Actinomycetes</taxon>
        <taxon>Propionibacteriales</taxon>
        <taxon>Nocardioidaceae</taxon>
        <taxon>Nocardioides</taxon>
    </lineage>
</organism>
<evidence type="ECO:0000313" key="2">
    <source>
        <dbReference type="EMBL" id="BBH16302.1"/>
    </source>
</evidence>
<gene>
    <name evidence="2" type="ORF">Back2_05890</name>
</gene>
<feature type="compositionally biased region" description="Basic residues" evidence="1">
    <location>
        <begin position="79"/>
        <end position="88"/>
    </location>
</feature>
<accession>A0A3G9ID47</accession>
<feature type="compositionally biased region" description="Basic and acidic residues" evidence="1">
    <location>
        <begin position="69"/>
        <end position="78"/>
    </location>
</feature>
<keyword evidence="3" id="KW-1185">Reference proteome</keyword>
<dbReference type="AlphaFoldDB" id="A0A3G9ID47"/>
<name>A0A3G9ID47_9ACTN</name>
<sequence length="88" mass="8930">MVSPLNMKVAAGAAALLVGIIGGAYVAGAASPQAQTPVVSWTTPSRVASPSAPAIQVYVPTIAPRATLHKPDQHPPEHAKHHSHGNGD</sequence>
<feature type="region of interest" description="Disordered" evidence="1">
    <location>
        <begin position="63"/>
        <end position="88"/>
    </location>
</feature>
<dbReference type="EMBL" id="AP019307">
    <property type="protein sequence ID" value="BBH16302.1"/>
    <property type="molecule type" value="Genomic_DNA"/>
</dbReference>
<reference evidence="2 3" key="1">
    <citation type="submission" date="2018-11" db="EMBL/GenBank/DDBJ databases">
        <title>Complete genome sequence of Nocardioides baekrokdamisoli strain KCTC 39748.</title>
        <authorList>
            <person name="Kang S.W."/>
            <person name="Lee K.C."/>
            <person name="Kim K.K."/>
            <person name="Kim J.S."/>
            <person name="Kim D.S."/>
            <person name="Ko S.H."/>
            <person name="Yang S.H."/>
            <person name="Shin Y.K."/>
            <person name="Lee J.S."/>
        </authorList>
    </citation>
    <scope>NUCLEOTIDE SEQUENCE [LARGE SCALE GENOMIC DNA]</scope>
    <source>
        <strain evidence="2 3">KCTC 39748</strain>
    </source>
</reference>